<dbReference type="EMBL" id="BMFR01000009">
    <property type="protein sequence ID" value="GGG77967.1"/>
    <property type="molecule type" value="Genomic_DNA"/>
</dbReference>
<dbReference type="InterPro" id="IPR038449">
    <property type="entry name" value="SirA_sf"/>
</dbReference>
<dbReference type="Pfam" id="PF10747">
    <property type="entry name" value="SirA"/>
    <property type="match status" value="1"/>
</dbReference>
<sequence length="152" mass="18533">MGNYSIYWIKEEFAYRYFHKRDILYRFMKEYRLNSDRADLAKQYHFITNTFPQAALITHIKDYHQSSVTTNLQGNFLELFNDKHYISLHIHKKHLNFRCEMLHDAEKLLFPALRSFHPFLFIMGNDMEDYGWISPVTKERVHINQEVLYSYL</sequence>
<evidence type="ECO:0000313" key="2">
    <source>
        <dbReference type="Proteomes" id="UP000622860"/>
    </source>
</evidence>
<evidence type="ECO:0008006" key="3">
    <source>
        <dbReference type="Google" id="ProtNLM"/>
    </source>
</evidence>
<accession>A0A917M550</accession>
<gene>
    <name evidence="1" type="ORF">GCM10011398_23930</name>
</gene>
<name>A0A917M550_9BACI</name>
<reference evidence="1" key="2">
    <citation type="submission" date="2020-09" db="EMBL/GenBank/DDBJ databases">
        <authorList>
            <person name="Sun Q."/>
            <person name="Zhou Y."/>
        </authorList>
    </citation>
    <scope>NUCLEOTIDE SEQUENCE</scope>
    <source>
        <strain evidence="1">CGMCC 1.12754</strain>
    </source>
</reference>
<dbReference type="Gene3D" id="3.30.310.250">
    <property type="entry name" value="Sporulation inhibitor of replication protein SirA"/>
    <property type="match status" value="1"/>
</dbReference>
<dbReference type="RefSeq" id="WP_188455615.1">
    <property type="nucleotide sequence ID" value="NZ_BMFR01000009.1"/>
</dbReference>
<dbReference type="InterPro" id="IPR019683">
    <property type="entry name" value="SirA"/>
</dbReference>
<keyword evidence="2" id="KW-1185">Reference proteome</keyword>
<dbReference type="AlphaFoldDB" id="A0A917M550"/>
<organism evidence="1 2">
    <name type="scientific">Virgibacillus oceani</name>
    <dbReference type="NCBI Taxonomy" id="1479511"/>
    <lineage>
        <taxon>Bacteria</taxon>
        <taxon>Bacillati</taxon>
        <taxon>Bacillota</taxon>
        <taxon>Bacilli</taxon>
        <taxon>Bacillales</taxon>
        <taxon>Bacillaceae</taxon>
        <taxon>Virgibacillus</taxon>
    </lineage>
</organism>
<comment type="caution">
    <text evidence="1">The sequence shown here is derived from an EMBL/GenBank/DDBJ whole genome shotgun (WGS) entry which is preliminary data.</text>
</comment>
<reference evidence="1" key="1">
    <citation type="journal article" date="2014" name="Int. J. Syst. Evol. Microbiol.">
        <title>Complete genome sequence of Corynebacterium casei LMG S-19264T (=DSM 44701T), isolated from a smear-ripened cheese.</title>
        <authorList>
            <consortium name="US DOE Joint Genome Institute (JGI-PGF)"/>
            <person name="Walter F."/>
            <person name="Albersmeier A."/>
            <person name="Kalinowski J."/>
            <person name="Ruckert C."/>
        </authorList>
    </citation>
    <scope>NUCLEOTIDE SEQUENCE</scope>
    <source>
        <strain evidence="1">CGMCC 1.12754</strain>
    </source>
</reference>
<dbReference type="Proteomes" id="UP000622860">
    <property type="component" value="Unassembled WGS sequence"/>
</dbReference>
<protein>
    <recommendedName>
        <fullName evidence="3">Sporulation inhibitor of replication protein SirA</fullName>
    </recommendedName>
</protein>
<proteinExistence type="predicted"/>
<evidence type="ECO:0000313" key="1">
    <source>
        <dbReference type="EMBL" id="GGG77967.1"/>
    </source>
</evidence>